<feature type="region of interest" description="Disordered" evidence="2">
    <location>
        <begin position="508"/>
        <end position="537"/>
    </location>
</feature>
<feature type="coiled-coil region" evidence="1">
    <location>
        <begin position="173"/>
        <end position="235"/>
    </location>
</feature>
<sequence>MAARSPTPPFPTNAMADSDALQEVYGRLQARLTDLMEENSQLLQDKENNAKKLRYVQQEVFEARQGYDRLEAQIYQKEQEVQKIQREVQSAVRIRRELQERLRKESMQHERDRQQWSEQEADLNAQIKRQAFDRRRFTVSGASRPAPADRNGLGAMAEEGDEEAGGEARDRQTLEVQRTLRNQERQIQELRGEVARLETARRNLEVSHDQAQARAQEQTQEVEEVKRVNQTLMEDNEAYQLLLHEKTVNGNFSLGALGYDHGTSQEGLASLAAELSPVDAPDLTFGSPLTPGAGSGALDLAAELGRAASITSPDHEAELRARDDQLTKCRTDIKALEKDVKAARDENKALTLYINKILGRIMSSGMLQEVLAQDYTGKNKPNGDGSGPVTADSPNDGDPAKKTPSDVHVGASRSGGALIGLDDEDDGVDAMTRAARTAAKLRAQKERRRRSIDQAHSPPSASATFQIPTTRPSRSHTVVGATRPPPVDTGNHGAGASIRSVFSLLSPRSAAARPSTMVAHSPVPSQPPPPLVNHPRATTARGLTPEMAAVASWNTSDIEEEEEEEGGKERKDKDGYQFTSSPHTHHQIPGTITFPRPRGGDDYTNAAAHPAEAGYNGQPPPTYGGGTGEDLTRGVRRHYSVSGHGHPNASVGTRGSSGGGPEAPPATPRSPAPSSTGSSDQNSSGWKAAWRRMSTASPWKN</sequence>
<feature type="compositionally biased region" description="Acidic residues" evidence="2">
    <location>
        <begin position="557"/>
        <end position="566"/>
    </location>
</feature>
<dbReference type="AlphaFoldDB" id="A0A9W8AAP0"/>
<dbReference type="OrthoDB" id="2121319at2759"/>
<dbReference type="Proteomes" id="UP001150569">
    <property type="component" value="Unassembled WGS sequence"/>
</dbReference>
<protein>
    <submittedName>
        <fullName evidence="3">Uncharacterized protein</fullName>
    </submittedName>
</protein>
<dbReference type="PANTHER" id="PTHR38120:SF1">
    <property type="entry name" value="M PROTEIN, SEROTYPE 2.1"/>
    <property type="match status" value="1"/>
</dbReference>
<feature type="coiled-coil region" evidence="1">
    <location>
        <begin position="326"/>
        <end position="353"/>
    </location>
</feature>
<feature type="compositionally biased region" description="Polar residues" evidence="2">
    <location>
        <begin position="457"/>
        <end position="476"/>
    </location>
</feature>
<evidence type="ECO:0000313" key="4">
    <source>
        <dbReference type="Proteomes" id="UP001150569"/>
    </source>
</evidence>
<feature type="region of interest" description="Disordered" evidence="2">
    <location>
        <begin position="437"/>
        <end position="495"/>
    </location>
</feature>
<proteinExistence type="predicted"/>
<evidence type="ECO:0000256" key="2">
    <source>
        <dbReference type="SAM" id="MobiDB-lite"/>
    </source>
</evidence>
<keyword evidence="1" id="KW-0175">Coiled coil</keyword>
<dbReference type="PANTHER" id="PTHR38120">
    <property type="entry name" value="EXPRESSED PROTEIN"/>
    <property type="match status" value="1"/>
</dbReference>
<feature type="compositionally biased region" description="Pro residues" evidence="2">
    <location>
        <begin position="662"/>
        <end position="671"/>
    </location>
</feature>
<name>A0A9W8AAP0_9FUNG</name>
<feature type="region of interest" description="Disordered" evidence="2">
    <location>
        <begin position="139"/>
        <end position="173"/>
    </location>
</feature>
<organism evidence="3 4">
    <name type="scientific">Tieghemiomyces parasiticus</name>
    <dbReference type="NCBI Taxonomy" id="78921"/>
    <lineage>
        <taxon>Eukaryota</taxon>
        <taxon>Fungi</taxon>
        <taxon>Fungi incertae sedis</taxon>
        <taxon>Zoopagomycota</taxon>
        <taxon>Kickxellomycotina</taxon>
        <taxon>Dimargaritomycetes</taxon>
        <taxon>Dimargaritales</taxon>
        <taxon>Dimargaritaceae</taxon>
        <taxon>Tieghemiomyces</taxon>
    </lineage>
</organism>
<feature type="compositionally biased region" description="Low complexity" evidence="2">
    <location>
        <begin position="672"/>
        <end position="684"/>
    </location>
</feature>
<reference evidence="3" key="1">
    <citation type="submission" date="2022-07" db="EMBL/GenBank/DDBJ databases">
        <title>Phylogenomic reconstructions and comparative analyses of Kickxellomycotina fungi.</title>
        <authorList>
            <person name="Reynolds N.K."/>
            <person name="Stajich J.E."/>
            <person name="Barry K."/>
            <person name="Grigoriev I.V."/>
            <person name="Crous P."/>
            <person name="Smith M.E."/>
        </authorList>
    </citation>
    <scope>NUCLEOTIDE SEQUENCE</scope>
    <source>
        <strain evidence="3">RSA 861</strain>
    </source>
</reference>
<feature type="coiled-coil region" evidence="1">
    <location>
        <begin position="18"/>
        <end position="119"/>
    </location>
</feature>
<feature type="region of interest" description="Disordered" evidence="2">
    <location>
        <begin position="375"/>
        <end position="424"/>
    </location>
</feature>
<dbReference type="EMBL" id="JANBPT010000134">
    <property type="protein sequence ID" value="KAJ1927106.1"/>
    <property type="molecule type" value="Genomic_DNA"/>
</dbReference>
<evidence type="ECO:0000256" key="1">
    <source>
        <dbReference type="SAM" id="Coils"/>
    </source>
</evidence>
<comment type="caution">
    <text evidence="3">The sequence shown here is derived from an EMBL/GenBank/DDBJ whole genome shotgun (WGS) entry which is preliminary data.</text>
</comment>
<feature type="region of interest" description="Disordered" evidence="2">
    <location>
        <begin position="550"/>
        <end position="701"/>
    </location>
</feature>
<gene>
    <name evidence="3" type="ORF">IWQ60_003226</name>
</gene>
<keyword evidence="4" id="KW-1185">Reference proteome</keyword>
<evidence type="ECO:0000313" key="3">
    <source>
        <dbReference type="EMBL" id="KAJ1927106.1"/>
    </source>
</evidence>
<accession>A0A9W8AAP0</accession>